<evidence type="ECO:0000259" key="14">
    <source>
        <dbReference type="Pfam" id="PF02880"/>
    </source>
</evidence>
<keyword evidence="9 15" id="KW-0413">Isomerase</keyword>
<dbReference type="InterPro" id="IPR005845">
    <property type="entry name" value="A-D-PHexomutase_a/b/a-II"/>
</dbReference>
<dbReference type="Pfam" id="PF02878">
    <property type="entry name" value="PGM_PMM_I"/>
    <property type="match status" value="1"/>
</dbReference>
<dbReference type="InterPro" id="IPR005841">
    <property type="entry name" value="Alpha-D-phosphohexomutase_SF"/>
</dbReference>
<feature type="domain" description="Alpha-D-phosphohexomutase alpha/beta/alpha" evidence="12">
    <location>
        <begin position="14"/>
        <end position="153"/>
    </location>
</feature>
<dbReference type="PANTHER" id="PTHR22573:SF2">
    <property type="entry name" value="PHOSPHOGLUCOMUTASE"/>
    <property type="match status" value="1"/>
</dbReference>
<dbReference type="GO" id="GO:0004614">
    <property type="term" value="F:phosphoglucomutase activity"/>
    <property type="evidence" value="ECO:0007669"/>
    <property type="project" value="UniProtKB-EC"/>
</dbReference>
<dbReference type="Gene3D" id="3.30.310.50">
    <property type="entry name" value="Alpha-D-phosphohexomutase, C-terminal domain"/>
    <property type="match status" value="1"/>
</dbReference>
<dbReference type="PRINTS" id="PR00509">
    <property type="entry name" value="PGMPMM"/>
</dbReference>
<evidence type="ECO:0000256" key="2">
    <source>
        <dbReference type="ARBA" id="ARBA00001946"/>
    </source>
</evidence>
<dbReference type="GO" id="GO:0005829">
    <property type="term" value="C:cytosol"/>
    <property type="evidence" value="ECO:0007669"/>
    <property type="project" value="TreeGrafter"/>
</dbReference>
<accession>A0A6S6UHI5</accession>
<dbReference type="GO" id="GO:0000287">
    <property type="term" value="F:magnesium ion binding"/>
    <property type="evidence" value="ECO:0007669"/>
    <property type="project" value="InterPro"/>
</dbReference>
<evidence type="ECO:0000256" key="11">
    <source>
        <dbReference type="RuleBase" id="RU004326"/>
    </source>
</evidence>
<keyword evidence="7 11" id="KW-0479">Metal-binding</keyword>
<protein>
    <recommendedName>
        <fullName evidence="4">phosphoglucomutase (alpha-D-glucose-1,6-bisphosphate-dependent)</fullName>
        <ecNumber evidence="4">5.4.2.2</ecNumber>
    </recommendedName>
</protein>
<keyword evidence="6" id="KW-0597">Phosphoprotein</keyword>
<comment type="catalytic activity">
    <reaction evidence="1">
        <text>alpha-D-glucose 1-phosphate = alpha-D-glucose 6-phosphate</text>
        <dbReference type="Rhea" id="RHEA:23536"/>
        <dbReference type="ChEBI" id="CHEBI:58225"/>
        <dbReference type="ChEBI" id="CHEBI:58601"/>
        <dbReference type="EC" id="5.4.2.2"/>
    </reaction>
</comment>
<evidence type="ECO:0000256" key="9">
    <source>
        <dbReference type="ARBA" id="ARBA00023235"/>
    </source>
</evidence>
<feature type="domain" description="Alpha-D-phosphohexomutase alpha/beta/alpha" evidence="14">
    <location>
        <begin position="299"/>
        <end position="410"/>
    </location>
</feature>
<reference evidence="15" key="1">
    <citation type="submission" date="2020-01" db="EMBL/GenBank/DDBJ databases">
        <authorList>
            <person name="Meier V. D."/>
            <person name="Meier V D."/>
        </authorList>
    </citation>
    <scope>NUCLEOTIDE SEQUENCE</scope>
    <source>
        <strain evidence="15">HLG_WM_MAG_07</strain>
    </source>
</reference>
<dbReference type="FunFam" id="3.30.310.50:FF:000002">
    <property type="entry name" value="Phosphoglucomutase 5"/>
    <property type="match status" value="1"/>
</dbReference>
<dbReference type="SUPFAM" id="SSF55957">
    <property type="entry name" value="Phosphoglucomutase, C-terminal domain"/>
    <property type="match status" value="1"/>
</dbReference>
<dbReference type="Pfam" id="PF02879">
    <property type="entry name" value="PGM_PMM_II"/>
    <property type="match status" value="1"/>
</dbReference>
<dbReference type="InterPro" id="IPR005844">
    <property type="entry name" value="A-D-PHexomutase_a/b/a-I"/>
</dbReference>
<evidence type="ECO:0000256" key="3">
    <source>
        <dbReference type="ARBA" id="ARBA00010231"/>
    </source>
</evidence>
<evidence type="ECO:0000256" key="1">
    <source>
        <dbReference type="ARBA" id="ARBA00000443"/>
    </source>
</evidence>
<evidence type="ECO:0000256" key="10">
    <source>
        <dbReference type="ARBA" id="ARBA00023277"/>
    </source>
</evidence>
<dbReference type="FunFam" id="3.40.120.10:FF:000004">
    <property type="entry name" value="Phosphoglucomutase 5"/>
    <property type="match status" value="1"/>
</dbReference>
<dbReference type="GO" id="GO:0006006">
    <property type="term" value="P:glucose metabolic process"/>
    <property type="evidence" value="ECO:0007669"/>
    <property type="project" value="UniProtKB-KW"/>
</dbReference>
<dbReference type="AlphaFoldDB" id="A0A6S6UHI5"/>
<dbReference type="FunFam" id="3.40.120.10:FF:000006">
    <property type="entry name" value="Phosphoglucomutase PgmA"/>
    <property type="match status" value="1"/>
</dbReference>
<gene>
    <name evidence="15" type="ORF">HELGO_WM24695</name>
</gene>
<keyword evidence="5" id="KW-0313">Glucose metabolism</keyword>
<organism evidence="15">
    <name type="scientific">uncultured Thiotrichaceae bacterium</name>
    <dbReference type="NCBI Taxonomy" id="298394"/>
    <lineage>
        <taxon>Bacteria</taxon>
        <taxon>Pseudomonadati</taxon>
        <taxon>Pseudomonadota</taxon>
        <taxon>Gammaproteobacteria</taxon>
        <taxon>Thiotrichales</taxon>
        <taxon>Thiotrichaceae</taxon>
        <taxon>environmental samples</taxon>
    </lineage>
</organism>
<dbReference type="EMBL" id="CACVAY010000135">
    <property type="protein sequence ID" value="CAA6826639.1"/>
    <property type="molecule type" value="Genomic_DNA"/>
</dbReference>
<comment type="cofactor">
    <cofactor evidence="2">
        <name>Mg(2+)</name>
        <dbReference type="ChEBI" id="CHEBI:18420"/>
    </cofactor>
</comment>
<dbReference type="InterPro" id="IPR016066">
    <property type="entry name" value="A-D-PHexomutase_CS"/>
</dbReference>
<name>A0A6S6UHI5_9GAMM</name>
<evidence type="ECO:0000256" key="5">
    <source>
        <dbReference type="ARBA" id="ARBA00022526"/>
    </source>
</evidence>
<dbReference type="SUPFAM" id="SSF53738">
    <property type="entry name" value="Phosphoglucomutase, first 3 domains"/>
    <property type="match status" value="3"/>
</dbReference>
<dbReference type="InterPro" id="IPR005846">
    <property type="entry name" value="A-D-PHexomutase_a/b/a-III"/>
</dbReference>
<evidence type="ECO:0000259" key="12">
    <source>
        <dbReference type="Pfam" id="PF02878"/>
    </source>
</evidence>
<keyword evidence="8 11" id="KW-0460">Magnesium</keyword>
<dbReference type="InterPro" id="IPR016055">
    <property type="entry name" value="A-D-PHexomutase_a/b/a-I/II/III"/>
</dbReference>
<evidence type="ECO:0000259" key="13">
    <source>
        <dbReference type="Pfam" id="PF02879"/>
    </source>
</evidence>
<evidence type="ECO:0000313" key="15">
    <source>
        <dbReference type="EMBL" id="CAA6826639.1"/>
    </source>
</evidence>
<dbReference type="InterPro" id="IPR036900">
    <property type="entry name" value="A-D-PHexomutase_C_sf"/>
</dbReference>
<dbReference type="Pfam" id="PF24947">
    <property type="entry name" value="PGM1_C_vert_fung"/>
    <property type="match status" value="1"/>
</dbReference>
<dbReference type="NCBIfam" id="NF005737">
    <property type="entry name" value="PRK07564.1-1"/>
    <property type="match status" value="1"/>
</dbReference>
<proteinExistence type="inferred from homology"/>
<evidence type="ECO:0000256" key="8">
    <source>
        <dbReference type="ARBA" id="ARBA00022842"/>
    </source>
</evidence>
<dbReference type="Gene3D" id="3.40.120.10">
    <property type="entry name" value="Alpha-D-Glucose-1,6-Bisphosphate, subunit A, domain 3"/>
    <property type="match status" value="3"/>
</dbReference>
<comment type="similarity">
    <text evidence="3 11">Belongs to the phosphohexose mutase family.</text>
</comment>
<dbReference type="PROSITE" id="PS00710">
    <property type="entry name" value="PGM_PMM"/>
    <property type="match status" value="1"/>
</dbReference>
<dbReference type="InterPro" id="IPR045244">
    <property type="entry name" value="PGM"/>
</dbReference>
<dbReference type="PANTHER" id="PTHR22573">
    <property type="entry name" value="PHOSPHOHEXOMUTASE FAMILY MEMBER"/>
    <property type="match status" value="1"/>
</dbReference>
<feature type="domain" description="Alpha-D-phosphohexomutase alpha/beta/alpha" evidence="13">
    <location>
        <begin position="185"/>
        <end position="289"/>
    </location>
</feature>
<sequence length="546" mass="60294">MEIITTRTTPFNDQKPGTSGLRKSVKHFKADNYLQNFVQSIFNSIEKIEGSTLVLGGDGRYFNREAIQIILRMAYANGVQKMILGQGGLLSTPATSHVIRKYEATGGILLTASHNPGGPDGDFGIKYNVSNGGPAPEKITDSIFESSKNITEYKTSSAIDGFSIDKIGTFDFHEMTVEIIDSVTDYADLMQELFDFEKITALIASDTFTFCFDAMHAVTGPYAEDIFVNRLGAPRSALMNTQPLMNFGGKHPDPNLTTAKELVAKMFAKNSAPNFGAASDGDGDRHMILGDYFFVNPSDSLAILAANADKIPAYQDGIKGIARSMPTSQAADKVAKKLGIECYETPTGWKFFGNLLDNDKITFCGEESFGGGASHIREKDGLWAVLFWLNLIAVKQDSVENIVRQHWANYGRNYYSRHDYEAIPTSQAEEIMAHLKQSLPLLPGSQFGKLRINKVDNFAYHDPIDNSISENQGIRIIFDDESRIVYRLSGTGTEGATLRIYLERYENDVDKHDLDTQETLAEIIAVANKLSQVKKISGLNYPTTIV</sequence>
<evidence type="ECO:0000256" key="6">
    <source>
        <dbReference type="ARBA" id="ARBA00022553"/>
    </source>
</evidence>
<dbReference type="FunFam" id="3.40.120.10:FF:000005">
    <property type="entry name" value="Phosphoglucomutase 5"/>
    <property type="match status" value="1"/>
</dbReference>
<evidence type="ECO:0000256" key="4">
    <source>
        <dbReference type="ARBA" id="ARBA00012728"/>
    </source>
</evidence>
<evidence type="ECO:0000256" key="7">
    <source>
        <dbReference type="ARBA" id="ARBA00022723"/>
    </source>
</evidence>
<keyword evidence="10" id="KW-0119">Carbohydrate metabolism</keyword>
<dbReference type="EC" id="5.4.2.2" evidence="4"/>
<dbReference type="Pfam" id="PF02880">
    <property type="entry name" value="PGM_PMM_III"/>
    <property type="match status" value="1"/>
</dbReference>